<dbReference type="AlphaFoldDB" id="A0A3B0CPA7"/>
<dbReference type="Proteomes" id="UP000282311">
    <property type="component" value="Unassembled WGS sequence"/>
</dbReference>
<evidence type="ECO:0000313" key="2">
    <source>
        <dbReference type="EMBL" id="RKN87013.1"/>
    </source>
</evidence>
<dbReference type="Gene3D" id="6.10.140.1960">
    <property type="match status" value="1"/>
</dbReference>
<evidence type="ECO:0000313" key="3">
    <source>
        <dbReference type="Proteomes" id="UP000282311"/>
    </source>
</evidence>
<name>A0A3B0CPA7_9BACL</name>
<evidence type="ECO:0008006" key="4">
    <source>
        <dbReference type="Google" id="ProtNLM"/>
    </source>
</evidence>
<feature type="compositionally biased region" description="Low complexity" evidence="1">
    <location>
        <begin position="1"/>
        <end position="16"/>
    </location>
</feature>
<reference evidence="2 3" key="1">
    <citation type="journal article" date="2007" name="Int. J. Syst. Evol. Microbiol.">
        <title>Paenibacillus ginsengarvi sp. nov., isolated from soil from ginseng cultivation.</title>
        <authorList>
            <person name="Yoon M.H."/>
            <person name="Ten L.N."/>
            <person name="Im W.T."/>
        </authorList>
    </citation>
    <scope>NUCLEOTIDE SEQUENCE [LARGE SCALE GENOMIC DNA]</scope>
    <source>
        <strain evidence="2 3">KCTC 13059</strain>
    </source>
</reference>
<evidence type="ECO:0000256" key="1">
    <source>
        <dbReference type="SAM" id="MobiDB-lite"/>
    </source>
</evidence>
<accession>A0A3B0CPA7</accession>
<keyword evidence="3" id="KW-1185">Reference proteome</keyword>
<feature type="region of interest" description="Disordered" evidence="1">
    <location>
        <begin position="1"/>
        <end position="24"/>
    </location>
</feature>
<dbReference type="EMBL" id="RBAH01000001">
    <property type="protein sequence ID" value="RKN87013.1"/>
    <property type="molecule type" value="Genomic_DNA"/>
</dbReference>
<sequence length="82" mass="9466">MQQPNQQQNQQQQNQNMTADRNTVSDKELHYLKDFLSWELLAVKKCKDAADACTDPAIRQMIEQTGQKHVAHYESLLAELHA</sequence>
<gene>
    <name evidence="2" type="ORF">D7M11_01625</name>
</gene>
<organism evidence="2 3">
    <name type="scientific">Paenibacillus ginsengarvi</name>
    <dbReference type="NCBI Taxonomy" id="400777"/>
    <lineage>
        <taxon>Bacteria</taxon>
        <taxon>Bacillati</taxon>
        <taxon>Bacillota</taxon>
        <taxon>Bacilli</taxon>
        <taxon>Bacillales</taxon>
        <taxon>Paenibacillaceae</taxon>
        <taxon>Paenibacillus</taxon>
    </lineage>
</organism>
<proteinExistence type="predicted"/>
<comment type="caution">
    <text evidence="2">The sequence shown here is derived from an EMBL/GenBank/DDBJ whole genome shotgun (WGS) entry which is preliminary data.</text>
</comment>
<protein>
    <recommendedName>
        <fullName evidence="4">Spore coat protein</fullName>
    </recommendedName>
</protein>